<dbReference type="EMBL" id="CAJPIZ010004616">
    <property type="protein sequence ID" value="CAG2107724.1"/>
    <property type="molecule type" value="Genomic_DNA"/>
</dbReference>
<evidence type="ECO:0000256" key="12">
    <source>
        <dbReference type="ARBA" id="ARBA00023136"/>
    </source>
</evidence>
<dbReference type="GO" id="GO:0016705">
    <property type="term" value="F:oxidoreductase activity, acting on paired donors, with incorporation or reduction of molecular oxygen"/>
    <property type="evidence" value="ECO:0007669"/>
    <property type="project" value="InterPro"/>
</dbReference>
<dbReference type="OrthoDB" id="6504004at2759"/>
<evidence type="ECO:0000256" key="5">
    <source>
        <dbReference type="ARBA" id="ARBA00022617"/>
    </source>
</evidence>
<gene>
    <name evidence="13" type="ORF">OSB1V03_LOCUS7724</name>
</gene>
<dbReference type="SUPFAM" id="SSF48264">
    <property type="entry name" value="Cytochrome P450"/>
    <property type="match status" value="1"/>
</dbReference>
<evidence type="ECO:0000256" key="2">
    <source>
        <dbReference type="ARBA" id="ARBA00004174"/>
    </source>
</evidence>
<comment type="subcellular location">
    <subcellularLocation>
        <location evidence="3">Endoplasmic reticulum membrane</location>
        <topology evidence="3">Peripheral membrane protein</topology>
    </subcellularLocation>
    <subcellularLocation>
        <location evidence="2">Microsome membrane</location>
        <topology evidence="2">Peripheral membrane protein</topology>
    </subcellularLocation>
</comment>
<dbReference type="InterPro" id="IPR001128">
    <property type="entry name" value="Cyt_P450"/>
</dbReference>
<comment type="cofactor">
    <cofactor evidence="1">
        <name>heme</name>
        <dbReference type="ChEBI" id="CHEBI:30413"/>
    </cofactor>
</comment>
<dbReference type="GO" id="GO:0004497">
    <property type="term" value="F:monooxygenase activity"/>
    <property type="evidence" value="ECO:0007669"/>
    <property type="project" value="UniProtKB-KW"/>
</dbReference>
<keyword evidence="7" id="KW-0256">Endoplasmic reticulum</keyword>
<evidence type="ECO:0000256" key="10">
    <source>
        <dbReference type="ARBA" id="ARBA00023004"/>
    </source>
</evidence>
<dbReference type="Pfam" id="PF00067">
    <property type="entry name" value="p450"/>
    <property type="match status" value="1"/>
</dbReference>
<sequence>MTAASQADIHAGRAAPLVSTVHVPIHTESCNNAIFGRIYQRSDTVDRMLTKNKHLEGIYLPKGTSIVIHIWALHLDPDNFADSDEFKSKRFLSENLYEIKSYTYLPFVTDYYRQ</sequence>
<evidence type="ECO:0000256" key="8">
    <source>
        <dbReference type="ARBA" id="ARBA00022848"/>
    </source>
</evidence>
<evidence type="ECO:0008006" key="15">
    <source>
        <dbReference type="Google" id="ProtNLM"/>
    </source>
</evidence>
<dbReference type="EMBL" id="OC859191">
    <property type="protein sequence ID" value="CAD7627294.1"/>
    <property type="molecule type" value="Genomic_DNA"/>
</dbReference>
<dbReference type="GO" id="GO:0020037">
    <property type="term" value="F:heme binding"/>
    <property type="evidence" value="ECO:0007669"/>
    <property type="project" value="InterPro"/>
</dbReference>
<dbReference type="AlphaFoldDB" id="A0A7R9Q0N6"/>
<keyword evidence="12" id="KW-0472">Membrane</keyword>
<evidence type="ECO:0000256" key="11">
    <source>
        <dbReference type="ARBA" id="ARBA00023033"/>
    </source>
</evidence>
<name>A0A7R9Q0N6_9ACAR</name>
<keyword evidence="10" id="KW-0408">Iron</keyword>
<dbReference type="InterPro" id="IPR050476">
    <property type="entry name" value="Insect_CytP450_Detox"/>
</dbReference>
<accession>A0A7R9Q0N6</accession>
<keyword evidence="9" id="KW-0560">Oxidoreductase</keyword>
<dbReference type="GO" id="GO:0005789">
    <property type="term" value="C:endoplasmic reticulum membrane"/>
    <property type="evidence" value="ECO:0007669"/>
    <property type="project" value="UniProtKB-SubCell"/>
</dbReference>
<feature type="non-terminal residue" evidence="13">
    <location>
        <position position="1"/>
    </location>
</feature>
<keyword evidence="14" id="KW-1185">Reference proteome</keyword>
<dbReference type="PANTHER" id="PTHR24292:SF54">
    <property type="entry name" value="CYP9F3-RELATED"/>
    <property type="match status" value="1"/>
</dbReference>
<keyword evidence="11" id="KW-0503">Monooxygenase</keyword>
<keyword evidence="5" id="KW-0349">Heme</keyword>
<organism evidence="13">
    <name type="scientific">Medioppia subpectinata</name>
    <dbReference type="NCBI Taxonomy" id="1979941"/>
    <lineage>
        <taxon>Eukaryota</taxon>
        <taxon>Metazoa</taxon>
        <taxon>Ecdysozoa</taxon>
        <taxon>Arthropoda</taxon>
        <taxon>Chelicerata</taxon>
        <taxon>Arachnida</taxon>
        <taxon>Acari</taxon>
        <taxon>Acariformes</taxon>
        <taxon>Sarcoptiformes</taxon>
        <taxon>Oribatida</taxon>
        <taxon>Brachypylina</taxon>
        <taxon>Oppioidea</taxon>
        <taxon>Oppiidae</taxon>
        <taxon>Medioppia</taxon>
    </lineage>
</organism>
<dbReference type="Gene3D" id="1.10.630.10">
    <property type="entry name" value="Cytochrome P450"/>
    <property type="match status" value="1"/>
</dbReference>
<evidence type="ECO:0000313" key="13">
    <source>
        <dbReference type="EMBL" id="CAD7627294.1"/>
    </source>
</evidence>
<dbReference type="PANTHER" id="PTHR24292">
    <property type="entry name" value="CYTOCHROME P450"/>
    <property type="match status" value="1"/>
</dbReference>
<proteinExistence type="inferred from homology"/>
<keyword evidence="8" id="KW-0492">Microsome</keyword>
<dbReference type="Proteomes" id="UP000759131">
    <property type="component" value="Unassembled WGS sequence"/>
</dbReference>
<evidence type="ECO:0000256" key="7">
    <source>
        <dbReference type="ARBA" id="ARBA00022824"/>
    </source>
</evidence>
<evidence type="ECO:0000256" key="1">
    <source>
        <dbReference type="ARBA" id="ARBA00001971"/>
    </source>
</evidence>
<comment type="similarity">
    <text evidence="4">Belongs to the cytochrome P450 family.</text>
</comment>
<evidence type="ECO:0000256" key="6">
    <source>
        <dbReference type="ARBA" id="ARBA00022723"/>
    </source>
</evidence>
<evidence type="ECO:0000256" key="4">
    <source>
        <dbReference type="ARBA" id="ARBA00010617"/>
    </source>
</evidence>
<evidence type="ECO:0000313" key="14">
    <source>
        <dbReference type="Proteomes" id="UP000759131"/>
    </source>
</evidence>
<keyword evidence="6" id="KW-0479">Metal-binding</keyword>
<protein>
    <recommendedName>
        <fullName evidence="15">Cytochrome P450</fullName>
    </recommendedName>
</protein>
<evidence type="ECO:0000256" key="3">
    <source>
        <dbReference type="ARBA" id="ARBA00004406"/>
    </source>
</evidence>
<reference evidence="13" key="1">
    <citation type="submission" date="2020-11" db="EMBL/GenBank/DDBJ databases">
        <authorList>
            <person name="Tran Van P."/>
        </authorList>
    </citation>
    <scope>NUCLEOTIDE SEQUENCE</scope>
</reference>
<dbReference type="InterPro" id="IPR036396">
    <property type="entry name" value="Cyt_P450_sf"/>
</dbReference>
<evidence type="ECO:0000256" key="9">
    <source>
        <dbReference type="ARBA" id="ARBA00023002"/>
    </source>
</evidence>
<dbReference type="GO" id="GO:0005506">
    <property type="term" value="F:iron ion binding"/>
    <property type="evidence" value="ECO:0007669"/>
    <property type="project" value="InterPro"/>
</dbReference>